<evidence type="ECO:0000313" key="2">
    <source>
        <dbReference type="Proteomes" id="UP000001745"/>
    </source>
</evidence>
<gene>
    <name evidence="1" type="ORF">TSTA_022760</name>
</gene>
<accession>B8MI60</accession>
<dbReference type="PhylomeDB" id="B8MI60"/>
<reference evidence="2" key="1">
    <citation type="journal article" date="2015" name="Genome Announc.">
        <title>Genome sequence of the AIDS-associated pathogen Penicillium marneffei (ATCC18224) and its near taxonomic relative Talaromyces stipitatus (ATCC10500).</title>
        <authorList>
            <person name="Nierman W.C."/>
            <person name="Fedorova-Abrams N.D."/>
            <person name="Andrianopoulos A."/>
        </authorList>
    </citation>
    <scope>NUCLEOTIDE SEQUENCE [LARGE SCALE GENOMIC DNA]</scope>
    <source>
        <strain evidence="2">ATCC 10500 / CBS 375.48 / QM 6759 / NRRL 1006</strain>
    </source>
</reference>
<dbReference type="Proteomes" id="UP000001745">
    <property type="component" value="Unassembled WGS sequence"/>
</dbReference>
<dbReference type="RefSeq" id="XP_002484456.1">
    <property type="nucleotide sequence ID" value="XM_002484411.1"/>
</dbReference>
<dbReference type="HOGENOM" id="CLU_1908103_0_0_1"/>
<dbReference type="AlphaFoldDB" id="B8MI60"/>
<dbReference type="GeneID" id="8107113"/>
<proteinExistence type="predicted"/>
<dbReference type="OrthoDB" id="5400577at2759"/>
<dbReference type="eggNOG" id="ENOG502RPIP">
    <property type="taxonomic scope" value="Eukaryota"/>
</dbReference>
<dbReference type="EMBL" id="EQ962656">
    <property type="protein sequence ID" value="EED17222.1"/>
    <property type="molecule type" value="Genomic_DNA"/>
</dbReference>
<keyword evidence="2" id="KW-1185">Reference proteome</keyword>
<name>B8MI60_TALSN</name>
<protein>
    <submittedName>
        <fullName evidence="1">Uncharacterized protein</fullName>
    </submittedName>
</protein>
<sequence length="133" mass="15445">MSLISGGYKFGPGCATPNHTLIKEFLRWYIHIAKGKISKSGRVVTFMVLNFTERLFGGFKENMQVTIAPKDRSKIFHWIKRTLTEEEKAIENVKDLDYSFMKRDFLRVIASMWQADQRQFMPSLLKAIIILAL</sequence>
<evidence type="ECO:0000313" key="1">
    <source>
        <dbReference type="EMBL" id="EED17222.1"/>
    </source>
</evidence>
<dbReference type="STRING" id="441959.B8MI60"/>
<dbReference type="InParanoid" id="B8MI60"/>
<dbReference type="VEuPathDB" id="FungiDB:TSTA_022760"/>
<organism evidence="1 2">
    <name type="scientific">Talaromyces stipitatus (strain ATCC 10500 / CBS 375.48 / QM 6759 / NRRL 1006)</name>
    <name type="common">Penicillium stipitatum</name>
    <dbReference type="NCBI Taxonomy" id="441959"/>
    <lineage>
        <taxon>Eukaryota</taxon>
        <taxon>Fungi</taxon>
        <taxon>Dikarya</taxon>
        <taxon>Ascomycota</taxon>
        <taxon>Pezizomycotina</taxon>
        <taxon>Eurotiomycetes</taxon>
        <taxon>Eurotiomycetidae</taxon>
        <taxon>Eurotiales</taxon>
        <taxon>Trichocomaceae</taxon>
        <taxon>Talaromyces</taxon>
        <taxon>Talaromyces sect. Talaromyces</taxon>
    </lineage>
</organism>